<proteinExistence type="predicted"/>
<accession>A0ABU9LIJ5</accession>
<dbReference type="EMBL" id="JBCEWA010000002">
    <property type="protein sequence ID" value="MEL5987583.1"/>
    <property type="molecule type" value="Genomic_DNA"/>
</dbReference>
<dbReference type="RefSeq" id="WP_068451646.1">
    <property type="nucleotide sequence ID" value="NZ_CP147847.1"/>
</dbReference>
<dbReference type="Proteomes" id="UP001398420">
    <property type="component" value="Unassembled WGS sequence"/>
</dbReference>
<comment type="caution">
    <text evidence="1">The sequence shown here is derived from an EMBL/GenBank/DDBJ whole genome shotgun (WGS) entry which is preliminary data.</text>
</comment>
<name>A0ABU9LIJ5_9BACL</name>
<dbReference type="InterPro" id="IPR025906">
    <property type="entry name" value="YjfB_motility"/>
</dbReference>
<keyword evidence="2" id="KW-1185">Reference proteome</keyword>
<protein>
    <submittedName>
        <fullName evidence="1">Motility protein</fullName>
    </submittedName>
</protein>
<evidence type="ECO:0000313" key="1">
    <source>
        <dbReference type="EMBL" id="MEL5987583.1"/>
    </source>
</evidence>
<evidence type="ECO:0000313" key="2">
    <source>
        <dbReference type="Proteomes" id="UP001398420"/>
    </source>
</evidence>
<sequence length="61" mass="6602">MDVAAMSSALSAMQLQQQVQLSVVGKAMDFQEQNATALIETMSEIPVAQDPNRGQLFDMSV</sequence>
<gene>
    <name evidence="1" type="ORF">AAF454_03965</name>
</gene>
<dbReference type="Pfam" id="PF14070">
    <property type="entry name" value="YjfB_motility"/>
    <property type="match status" value="1"/>
</dbReference>
<organism evidence="1 2">
    <name type="scientific">Kurthia gibsonii</name>
    <dbReference type="NCBI Taxonomy" id="33946"/>
    <lineage>
        <taxon>Bacteria</taxon>
        <taxon>Bacillati</taxon>
        <taxon>Bacillota</taxon>
        <taxon>Bacilli</taxon>
        <taxon>Bacillales</taxon>
        <taxon>Caryophanaceae</taxon>
        <taxon>Kurthia</taxon>
    </lineage>
</organism>
<reference evidence="1 2" key="1">
    <citation type="submission" date="2024-04" db="EMBL/GenBank/DDBJ databases">
        <authorList>
            <person name="Wu Y.S."/>
            <person name="Zhang L."/>
        </authorList>
    </citation>
    <scope>NUCLEOTIDE SEQUENCE [LARGE SCALE GENOMIC DNA]</scope>
    <source>
        <strain evidence="1 2">KG-01</strain>
    </source>
</reference>